<dbReference type="GO" id="GO:0042726">
    <property type="term" value="P:flavin-containing compound metabolic process"/>
    <property type="evidence" value="ECO:0007669"/>
    <property type="project" value="TreeGrafter"/>
</dbReference>
<dbReference type="Pfam" id="PF00994">
    <property type="entry name" value="MoCF_biosynth"/>
    <property type="match status" value="1"/>
</dbReference>
<sequence length="403" mass="44256">MRPSVKLSAVHFSPLTLAHSRARLTTASSHPRITPTVYPAFFYNSLPTRTMSSPSSPVAAPAATLNSYDAVPPPPPITFPRSPVPGNPLGEGKFIRTAAALIIGDEILNGKTHDRNSHVFAQYCFEHGVDLKRIEVVADDEEEIIEASRRLTEKYDFVVTSGGIGPTHDDITYQSLAKSFNQPLRYHQDAVHRLTEMTKHRPWVQQQNEEQRTATLRMALLPEGNETEILFVGEDLWVPVVRLKGRLCVLPGIPGLFHKLLRLLTPYIPLPPKSERPLRIQIFTDRAESLIAPYLTSLQARLKPNGIQVGSYPILGQGVFVSLIGRDLPTPASSDDNGNGKAQARIWLAEVAREVEKEVGGKVVSEEEVALKRERSSSSLSLSLTSSSGGSGNVKVEGEKAKI</sequence>
<evidence type="ECO:0000313" key="3">
    <source>
        <dbReference type="EMBL" id="KAF5348786.1"/>
    </source>
</evidence>
<feature type="region of interest" description="Disordered" evidence="1">
    <location>
        <begin position="373"/>
        <end position="403"/>
    </location>
</feature>
<dbReference type="InterPro" id="IPR036425">
    <property type="entry name" value="MoaB/Mog-like_dom_sf"/>
</dbReference>
<dbReference type="Proteomes" id="UP000559027">
    <property type="component" value="Unassembled WGS sequence"/>
</dbReference>
<name>A0A8H5CVG4_9AGAR</name>
<evidence type="ECO:0000256" key="1">
    <source>
        <dbReference type="SAM" id="MobiDB-lite"/>
    </source>
</evidence>
<keyword evidence="4" id="KW-1185">Reference proteome</keyword>
<organism evidence="3 4">
    <name type="scientific">Leucocoprinus leucothites</name>
    <dbReference type="NCBI Taxonomy" id="201217"/>
    <lineage>
        <taxon>Eukaryota</taxon>
        <taxon>Fungi</taxon>
        <taxon>Dikarya</taxon>
        <taxon>Basidiomycota</taxon>
        <taxon>Agaricomycotina</taxon>
        <taxon>Agaricomycetes</taxon>
        <taxon>Agaricomycetidae</taxon>
        <taxon>Agaricales</taxon>
        <taxon>Agaricineae</taxon>
        <taxon>Agaricaceae</taxon>
        <taxon>Leucocoprinus</taxon>
    </lineage>
</organism>
<accession>A0A8H5CVG4</accession>
<dbReference type="AlphaFoldDB" id="A0A8H5CVG4"/>
<evidence type="ECO:0000313" key="4">
    <source>
        <dbReference type="Proteomes" id="UP000559027"/>
    </source>
</evidence>
<proteinExistence type="predicted"/>
<protein>
    <recommendedName>
        <fullName evidence="2">MoaB/Mog domain-containing protein</fullName>
    </recommendedName>
</protein>
<dbReference type="GO" id="GO:0047884">
    <property type="term" value="F:FAD diphosphatase activity"/>
    <property type="evidence" value="ECO:0007669"/>
    <property type="project" value="TreeGrafter"/>
</dbReference>
<gene>
    <name evidence="3" type="ORF">D9756_009764</name>
</gene>
<feature type="domain" description="MoaB/Mog" evidence="2">
    <location>
        <begin position="99"/>
        <end position="271"/>
    </location>
</feature>
<dbReference type="SUPFAM" id="SSF53218">
    <property type="entry name" value="Molybdenum cofactor biosynthesis proteins"/>
    <property type="match status" value="1"/>
</dbReference>
<dbReference type="OrthoDB" id="448496at2759"/>
<comment type="caution">
    <text evidence="3">The sequence shown here is derived from an EMBL/GenBank/DDBJ whole genome shotgun (WGS) entry which is preliminary data.</text>
</comment>
<feature type="compositionally biased region" description="Low complexity" evidence="1">
    <location>
        <begin position="377"/>
        <end position="388"/>
    </location>
</feature>
<dbReference type="SMART" id="SM00852">
    <property type="entry name" value="MoCF_biosynth"/>
    <property type="match status" value="1"/>
</dbReference>
<reference evidence="3 4" key="1">
    <citation type="journal article" date="2020" name="ISME J.">
        <title>Uncovering the hidden diversity of litter-decomposition mechanisms in mushroom-forming fungi.</title>
        <authorList>
            <person name="Floudas D."/>
            <person name="Bentzer J."/>
            <person name="Ahren D."/>
            <person name="Johansson T."/>
            <person name="Persson P."/>
            <person name="Tunlid A."/>
        </authorList>
    </citation>
    <scope>NUCLEOTIDE SEQUENCE [LARGE SCALE GENOMIC DNA]</scope>
    <source>
        <strain evidence="3 4">CBS 146.42</strain>
    </source>
</reference>
<dbReference type="PANTHER" id="PTHR47675:SF1">
    <property type="entry name" value="MOLYBDOPTERIN BINDING DOMAIN PROTEIN (AFU_ORTHOLOGUE AFUA_5G11210)"/>
    <property type="match status" value="1"/>
</dbReference>
<dbReference type="PANTHER" id="PTHR47675">
    <property type="entry name" value="MOLYBDOPTERIN BINDING DOMAIN PROTEIN (AFU_ORTHOLOGUE AFUA_5G11210)"/>
    <property type="match status" value="1"/>
</dbReference>
<dbReference type="InterPro" id="IPR001453">
    <property type="entry name" value="MoaB/Mog_dom"/>
</dbReference>
<dbReference type="CDD" id="cd00885">
    <property type="entry name" value="cinA"/>
    <property type="match status" value="1"/>
</dbReference>
<dbReference type="Gene3D" id="3.40.980.10">
    <property type="entry name" value="MoaB/Mog-like domain"/>
    <property type="match status" value="1"/>
</dbReference>
<evidence type="ECO:0000259" key="2">
    <source>
        <dbReference type="SMART" id="SM00852"/>
    </source>
</evidence>
<dbReference type="EMBL" id="JAACJO010000018">
    <property type="protein sequence ID" value="KAF5348786.1"/>
    <property type="molecule type" value="Genomic_DNA"/>
</dbReference>